<sequence>MDILLNILGSILVLLALFIYVGIWTSIVKKTGRAAWVGMVMLIPGVNLVYLVVLAVTEWPIEAELKKCRQELEDLRSAANSTSE</sequence>
<keyword evidence="3" id="KW-1185">Reference proteome</keyword>
<keyword evidence="1" id="KW-0812">Transmembrane</keyword>
<dbReference type="Proteomes" id="UP000738431">
    <property type="component" value="Chromosome"/>
</dbReference>
<proteinExistence type="predicted"/>
<evidence type="ECO:0008006" key="4">
    <source>
        <dbReference type="Google" id="ProtNLM"/>
    </source>
</evidence>
<reference evidence="2 3" key="1">
    <citation type="submission" date="2021-08" db="EMBL/GenBank/DDBJ databases">
        <authorList>
            <person name="Zhang D."/>
            <person name="Zhang A."/>
            <person name="Wang L."/>
        </authorList>
    </citation>
    <scope>NUCLEOTIDE SEQUENCE [LARGE SCALE GENOMIC DNA]</scope>
    <source>
        <strain evidence="2 3">WL0086</strain>
    </source>
</reference>
<dbReference type="EMBL" id="CP139781">
    <property type="protein sequence ID" value="WRQ85526.1"/>
    <property type="molecule type" value="Genomic_DNA"/>
</dbReference>
<dbReference type="RefSeq" id="WP_221031942.1">
    <property type="nucleotide sequence ID" value="NZ_CP139781.1"/>
</dbReference>
<feature type="transmembrane region" description="Helical" evidence="1">
    <location>
        <begin position="34"/>
        <end position="57"/>
    </location>
</feature>
<evidence type="ECO:0000313" key="3">
    <source>
        <dbReference type="Proteomes" id="UP000738431"/>
    </source>
</evidence>
<reference evidence="2 3" key="2">
    <citation type="submission" date="2023-12" db="EMBL/GenBank/DDBJ databases">
        <title>Description of an unclassified Opitutus bacterium of Verrucomicrobiota.</title>
        <authorList>
            <person name="Zhang D.-F."/>
        </authorList>
    </citation>
    <scope>NUCLEOTIDE SEQUENCE [LARGE SCALE GENOMIC DNA]</scope>
    <source>
        <strain evidence="2 3">WL0086</strain>
    </source>
</reference>
<keyword evidence="1" id="KW-1133">Transmembrane helix</keyword>
<protein>
    <recommendedName>
        <fullName evidence="4">DUF4282 domain-containing protein</fullName>
    </recommendedName>
</protein>
<accession>A0ABZ1C1P3</accession>
<name>A0ABZ1C1P3_9BACT</name>
<evidence type="ECO:0000256" key="1">
    <source>
        <dbReference type="SAM" id="Phobius"/>
    </source>
</evidence>
<feature type="transmembrane region" description="Helical" evidence="1">
    <location>
        <begin position="7"/>
        <end position="28"/>
    </location>
</feature>
<evidence type="ECO:0000313" key="2">
    <source>
        <dbReference type="EMBL" id="WRQ85526.1"/>
    </source>
</evidence>
<organism evidence="2 3">
    <name type="scientific">Actomonas aquatica</name>
    <dbReference type="NCBI Taxonomy" id="2866162"/>
    <lineage>
        <taxon>Bacteria</taxon>
        <taxon>Pseudomonadati</taxon>
        <taxon>Verrucomicrobiota</taxon>
        <taxon>Opitutia</taxon>
        <taxon>Opitutales</taxon>
        <taxon>Opitutaceae</taxon>
        <taxon>Actomonas</taxon>
    </lineage>
</organism>
<keyword evidence="1" id="KW-0472">Membrane</keyword>
<gene>
    <name evidence="2" type="ORF">K1X11_012005</name>
</gene>